<reference evidence="2" key="1">
    <citation type="submission" date="2021-02" db="EMBL/GenBank/DDBJ databases">
        <authorList>
            <person name="Dougan E. K."/>
            <person name="Rhodes N."/>
            <person name="Thang M."/>
            <person name="Chan C."/>
        </authorList>
    </citation>
    <scope>NUCLEOTIDE SEQUENCE</scope>
</reference>
<dbReference type="AlphaFoldDB" id="A0A813BNU7"/>
<comment type="caution">
    <text evidence="2">The sequence shown here is derived from an EMBL/GenBank/DDBJ whole genome shotgun (WGS) entry which is preliminary data.</text>
</comment>
<evidence type="ECO:0000313" key="2">
    <source>
        <dbReference type="EMBL" id="CAE7909255.1"/>
    </source>
</evidence>
<organism evidence="2 3">
    <name type="scientific">Symbiodinium necroappetens</name>
    <dbReference type="NCBI Taxonomy" id="1628268"/>
    <lineage>
        <taxon>Eukaryota</taxon>
        <taxon>Sar</taxon>
        <taxon>Alveolata</taxon>
        <taxon>Dinophyceae</taxon>
        <taxon>Suessiales</taxon>
        <taxon>Symbiodiniaceae</taxon>
        <taxon>Symbiodinium</taxon>
    </lineage>
</organism>
<name>A0A813BNU7_9DINO</name>
<accession>A0A813BNU7</accession>
<proteinExistence type="predicted"/>
<dbReference type="EMBL" id="CAJNJA010073297">
    <property type="protein sequence ID" value="CAE7909255.1"/>
    <property type="molecule type" value="Genomic_DNA"/>
</dbReference>
<protein>
    <submittedName>
        <fullName evidence="2">Uncharacterized protein</fullName>
    </submittedName>
</protein>
<evidence type="ECO:0000256" key="1">
    <source>
        <dbReference type="SAM" id="MobiDB-lite"/>
    </source>
</evidence>
<evidence type="ECO:0000313" key="3">
    <source>
        <dbReference type="Proteomes" id="UP000601435"/>
    </source>
</evidence>
<gene>
    <name evidence="2" type="ORF">SNEC2469_LOCUS30899</name>
</gene>
<keyword evidence="3" id="KW-1185">Reference proteome</keyword>
<sequence>MSGFGDGQRDWHHFPGPAKGFVLVRQRVPCTAGGIACLLSGATTHALLSFRRRHLFKESRKHPLPWGGETPLPRSKHQAGREGVRRCPGPEQHAPAGILPDVGA</sequence>
<feature type="region of interest" description="Disordered" evidence="1">
    <location>
        <begin position="59"/>
        <end position="104"/>
    </location>
</feature>
<dbReference type="Proteomes" id="UP000601435">
    <property type="component" value="Unassembled WGS sequence"/>
</dbReference>